<dbReference type="Proteomes" id="UP000253562">
    <property type="component" value="Unassembled WGS sequence"/>
</dbReference>
<name>A0A368KIX9_9BACT</name>
<comment type="caution">
    <text evidence="2">The sequence shown here is derived from an EMBL/GenBank/DDBJ whole genome shotgun (WGS) entry which is preliminary data.</text>
</comment>
<gene>
    <name evidence="2" type="ORF">DTL42_24440</name>
</gene>
<dbReference type="PROSITE" id="PS51257">
    <property type="entry name" value="PROKAR_LIPOPROTEIN"/>
    <property type="match status" value="1"/>
</dbReference>
<dbReference type="OrthoDB" id="252515at2"/>
<dbReference type="AlphaFoldDB" id="A0A368KIX9"/>
<evidence type="ECO:0000313" key="3">
    <source>
        <dbReference type="Proteomes" id="UP000253562"/>
    </source>
</evidence>
<dbReference type="EMBL" id="QPEX01000046">
    <property type="protein sequence ID" value="RCS40526.1"/>
    <property type="molecule type" value="Genomic_DNA"/>
</dbReference>
<evidence type="ECO:0000256" key="1">
    <source>
        <dbReference type="SAM" id="MobiDB-lite"/>
    </source>
</evidence>
<protein>
    <submittedName>
        <fullName evidence="2">Uncharacterized protein</fullName>
    </submittedName>
</protein>
<sequence>MDARRNAALLVVTALVALSGCALWHTPEDLPPSELPKRTVSEDTVMLEMARISLGSLEEQAFQGVWQEVDEQSIPLDKRRELSANGFRVGIIDFHVPAVIRDIIKGKEGTKGPNGEEMVQVDGEARAAINHRYFPRGKRSEYVMVPLQSEVSLLERIDGIVRGETYEDAECKFIMKAFPQNDGRVKIAITPEIHYGQARQRVESGEGMFRIENRRETRVLSQVEFAATLEPGQTLLISGTNEPMGIGQVYFQRESGGALRRQVLLIRVAGTQFDDLFQTSKHVKENLPLNDDSTEGLLPSHFDEPTGD</sequence>
<reference evidence="2 3" key="1">
    <citation type="submission" date="2018-07" db="EMBL/GenBank/DDBJ databases">
        <title>Comparative genomes isolates from brazilian mangrove.</title>
        <authorList>
            <person name="De Araujo J.E."/>
            <person name="Taketani R.G."/>
            <person name="Silva M.C.P."/>
            <person name="Lourenco M.V."/>
            <person name="Oliveira V.M."/>
            <person name="Andreote F.D."/>
        </authorList>
    </citation>
    <scope>NUCLEOTIDE SEQUENCE [LARGE SCALE GENOMIC DNA]</scope>
    <source>
        <strain evidence="2 3">HEX PRIS-MGV</strain>
    </source>
</reference>
<accession>A0A368KIX9</accession>
<evidence type="ECO:0000313" key="2">
    <source>
        <dbReference type="EMBL" id="RCS40526.1"/>
    </source>
</evidence>
<proteinExistence type="predicted"/>
<dbReference type="RefSeq" id="WP_114373262.1">
    <property type="nucleotide sequence ID" value="NZ_QPEX01000046.1"/>
</dbReference>
<organism evidence="2 3">
    <name type="scientific">Bremerella cremea</name>
    <dbReference type="NCBI Taxonomy" id="1031537"/>
    <lineage>
        <taxon>Bacteria</taxon>
        <taxon>Pseudomonadati</taxon>
        <taxon>Planctomycetota</taxon>
        <taxon>Planctomycetia</taxon>
        <taxon>Pirellulales</taxon>
        <taxon>Pirellulaceae</taxon>
        <taxon>Bremerella</taxon>
    </lineage>
</organism>
<feature type="region of interest" description="Disordered" evidence="1">
    <location>
        <begin position="286"/>
        <end position="308"/>
    </location>
</feature>